<dbReference type="Pfam" id="PF01656">
    <property type="entry name" value="CbiA"/>
    <property type="match status" value="1"/>
</dbReference>
<dbReference type="GO" id="GO:0005886">
    <property type="term" value="C:plasma membrane"/>
    <property type="evidence" value="ECO:0007669"/>
    <property type="project" value="TreeGrafter"/>
</dbReference>
<gene>
    <name evidence="5" type="ORF">Q9313_20075</name>
</gene>
<dbReference type="InterPro" id="IPR027417">
    <property type="entry name" value="P-loop_NTPase"/>
</dbReference>
<evidence type="ECO:0000256" key="1">
    <source>
        <dbReference type="ARBA" id="ARBA00022741"/>
    </source>
</evidence>
<dbReference type="EMBL" id="CP132303">
    <property type="protein sequence ID" value="WLS00365.1"/>
    <property type="molecule type" value="Genomic_DNA"/>
</dbReference>
<protein>
    <submittedName>
        <fullName evidence="5">Polysaccharide biosynthesis tyrosine autokinase</fullName>
    </submittedName>
</protein>
<evidence type="ECO:0000313" key="6">
    <source>
        <dbReference type="Proteomes" id="UP001234585"/>
    </source>
</evidence>
<dbReference type="CDD" id="cd05387">
    <property type="entry name" value="BY-kinase"/>
    <property type="match status" value="1"/>
</dbReference>
<name>A0AA50H6S9_9HYPH</name>
<dbReference type="PANTHER" id="PTHR32309">
    <property type="entry name" value="TYROSINE-PROTEIN KINASE"/>
    <property type="match status" value="1"/>
</dbReference>
<dbReference type="GO" id="GO:0004713">
    <property type="term" value="F:protein tyrosine kinase activity"/>
    <property type="evidence" value="ECO:0007669"/>
    <property type="project" value="TreeGrafter"/>
</dbReference>
<dbReference type="InterPro" id="IPR002586">
    <property type="entry name" value="CobQ/CobB/MinD/ParA_Nub-bd_dom"/>
</dbReference>
<evidence type="ECO:0000259" key="4">
    <source>
        <dbReference type="Pfam" id="PF01656"/>
    </source>
</evidence>
<dbReference type="Gene3D" id="3.40.50.300">
    <property type="entry name" value="P-loop containing nucleotide triphosphate hydrolases"/>
    <property type="match status" value="1"/>
</dbReference>
<dbReference type="SUPFAM" id="SSF52540">
    <property type="entry name" value="P-loop containing nucleoside triphosphate hydrolases"/>
    <property type="match status" value="1"/>
</dbReference>
<reference evidence="5 6" key="1">
    <citation type="submission" date="2023-08" db="EMBL/GenBank/DDBJ databases">
        <title>Pathogen: clinical or host-associated sample.</title>
        <authorList>
            <person name="Hergert J."/>
            <person name="Casey R."/>
            <person name="Wagner J."/>
            <person name="Young E.L."/>
            <person name="Oakeson K.F."/>
        </authorList>
    </citation>
    <scope>NUCLEOTIDE SEQUENCE [LARGE SCALE GENOMIC DNA]</scope>
    <source>
        <strain evidence="5 6">1760953</strain>
        <plasmid evidence="5 6">unnamed1</plasmid>
    </source>
</reference>
<evidence type="ECO:0000256" key="3">
    <source>
        <dbReference type="SAM" id="Coils"/>
    </source>
</evidence>
<feature type="coiled-coil region" evidence="3">
    <location>
        <begin position="343"/>
        <end position="377"/>
    </location>
</feature>
<accession>A0AA50H6S9</accession>
<dbReference type="PANTHER" id="PTHR32309:SF13">
    <property type="entry name" value="FERRIC ENTEROBACTIN TRANSPORT PROTEIN FEPE"/>
    <property type="match status" value="1"/>
</dbReference>
<organism evidence="5 6">
    <name type="scientific">Shinella sumterensis</name>
    <dbReference type="NCBI Taxonomy" id="1967501"/>
    <lineage>
        <taxon>Bacteria</taxon>
        <taxon>Pseudomonadati</taxon>
        <taxon>Pseudomonadota</taxon>
        <taxon>Alphaproteobacteria</taxon>
        <taxon>Hyphomicrobiales</taxon>
        <taxon>Rhizobiaceae</taxon>
        <taxon>Shinella</taxon>
    </lineage>
</organism>
<sequence length="727" mass="77111">MIWSMKPADPEELVLPRVLTVVVERRRAILACLAGGVALALVGYLDQPSRYGAEAVLALDMRKFQALPTESVVSPLPQESPVLRTEVDIISSRSMAERVLALLQAQGIDAAKGFGLTKENATGQPASGRVNRVASDRRALLDSLMSGVRVTNDGRSYTIYVAFTGMEPEFTAAVANAYAEAYINYQVDVQTTATRRVSDWLGTRLVSLRSELERSEHAATIFREKSGVAKSNGTTLLAQQIAGLNNELARLRAQLAGSLARLATAVDISDGKAGLALPEVLNSAAIQQLRSEEARLKRQLSAINESGAIKNPQIPELTSQLETIQKQIDAEVAQIVDSLRTEIEVTRRQQTGLEASLKQLQAEMSRANDALVQADQLDREASANRAIYESYLTRYKQTIEQDGIAMAEARIISRAVPSSSPSSPSASAWLLGGLVFGLSGGALAALLLELRAGYLRRADPEEGGAGIPVLGRLPELSPLQRAGIGDLVRHAREPFAHAVADIQSRLRLSARPGKTPVIAVTSGAGGEGKTLVASCLARSLAATGLRTLLLDANLTAPGVAAEFGARPVRTVDTIGPREEVEIGDFVRHDGPSGIDLICAGTSNGPAEHILGHGGFARLLTTLRSAYDVVVIDSTAVSNGSGALLVSALADRTILVVPQGADRTETDRAIRKFGTAGLTIDGLVVNGACRATLERSNVVSFANDHAASTADGRKRMEMPVDLPSIVGM</sequence>
<dbReference type="InterPro" id="IPR050445">
    <property type="entry name" value="Bact_polysacc_biosynth/exp"/>
</dbReference>
<dbReference type="InterPro" id="IPR005702">
    <property type="entry name" value="Wzc-like_C"/>
</dbReference>
<feature type="domain" description="CobQ/CobB/MinD/ParA nucleotide binding" evidence="4">
    <location>
        <begin position="518"/>
        <end position="560"/>
    </location>
</feature>
<keyword evidence="5" id="KW-0614">Plasmid</keyword>
<dbReference type="AlphaFoldDB" id="A0AA50H6S9"/>
<keyword evidence="6" id="KW-1185">Reference proteome</keyword>
<proteinExistence type="predicted"/>
<feature type="coiled-coil region" evidence="3">
    <location>
        <begin position="234"/>
        <end position="261"/>
    </location>
</feature>
<keyword evidence="2" id="KW-0067">ATP-binding</keyword>
<keyword evidence="3" id="KW-0175">Coiled coil</keyword>
<keyword evidence="1" id="KW-0547">Nucleotide-binding</keyword>
<evidence type="ECO:0000256" key="2">
    <source>
        <dbReference type="ARBA" id="ARBA00022840"/>
    </source>
</evidence>
<geneLocation type="plasmid" evidence="5 6">
    <name>unnamed1</name>
</geneLocation>
<dbReference type="Proteomes" id="UP001234585">
    <property type="component" value="Plasmid unnamed1"/>
</dbReference>
<dbReference type="RefSeq" id="WP_160870509.1">
    <property type="nucleotide sequence ID" value="NZ_CP132303.1"/>
</dbReference>
<evidence type="ECO:0000313" key="5">
    <source>
        <dbReference type="EMBL" id="WLS00365.1"/>
    </source>
</evidence>